<feature type="domain" description="NTP pyrophosphohydrolase MazG-like" evidence="5">
    <location>
        <begin position="177"/>
        <end position="241"/>
    </location>
</feature>
<accession>A0A560F6I4</accession>
<dbReference type="GO" id="GO:0046047">
    <property type="term" value="P:TTP catabolic process"/>
    <property type="evidence" value="ECO:0007669"/>
    <property type="project" value="TreeGrafter"/>
</dbReference>
<dbReference type="CDD" id="cd11529">
    <property type="entry name" value="NTP-PPase_MazG_Cterm"/>
    <property type="match status" value="1"/>
</dbReference>
<dbReference type="OrthoDB" id="9808939at2"/>
<dbReference type="FunFam" id="1.10.287.1080:FF:000001">
    <property type="entry name" value="Nucleoside triphosphate pyrophosphohydrolase"/>
    <property type="match status" value="1"/>
</dbReference>
<dbReference type="GO" id="GO:0046061">
    <property type="term" value="P:dATP catabolic process"/>
    <property type="evidence" value="ECO:0007669"/>
    <property type="project" value="TreeGrafter"/>
</dbReference>
<comment type="catalytic activity">
    <reaction evidence="1">
        <text>ATP + H2O = AMP + diphosphate + H(+)</text>
        <dbReference type="Rhea" id="RHEA:14245"/>
        <dbReference type="ChEBI" id="CHEBI:15377"/>
        <dbReference type="ChEBI" id="CHEBI:15378"/>
        <dbReference type="ChEBI" id="CHEBI:30616"/>
        <dbReference type="ChEBI" id="CHEBI:33019"/>
        <dbReference type="ChEBI" id="CHEBI:456215"/>
        <dbReference type="EC" id="3.6.1.8"/>
    </reaction>
</comment>
<dbReference type="EMBL" id="VITN01000011">
    <property type="protein sequence ID" value="TWB17236.1"/>
    <property type="molecule type" value="Genomic_DNA"/>
</dbReference>
<dbReference type="InterPro" id="IPR048015">
    <property type="entry name" value="NTP-PPase_MazG-like_N"/>
</dbReference>
<dbReference type="InterPro" id="IPR048011">
    <property type="entry name" value="NTP-PPase_MazG-like_C"/>
</dbReference>
<dbReference type="GO" id="GO:0046052">
    <property type="term" value="P:UTP catabolic process"/>
    <property type="evidence" value="ECO:0007669"/>
    <property type="project" value="TreeGrafter"/>
</dbReference>
<dbReference type="Proteomes" id="UP000319859">
    <property type="component" value="Unassembled WGS sequence"/>
</dbReference>
<evidence type="ECO:0000313" key="7">
    <source>
        <dbReference type="Proteomes" id="UP000319859"/>
    </source>
</evidence>
<dbReference type="NCBIfam" id="TIGR00444">
    <property type="entry name" value="mazG"/>
    <property type="match status" value="1"/>
</dbReference>
<dbReference type="GO" id="GO:0006203">
    <property type="term" value="P:dGTP catabolic process"/>
    <property type="evidence" value="ECO:0007669"/>
    <property type="project" value="TreeGrafter"/>
</dbReference>
<dbReference type="SUPFAM" id="SSF101386">
    <property type="entry name" value="all-alpha NTP pyrophosphatases"/>
    <property type="match status" value="2"/>
</dbReference>
<dbReference type="GO" id="GO:0046081">
    <property type="term" value="P:dUTP catabolic process"/>
    <property type="evidence" value="ECO:0007669"/>
    <property type="project" value="TreeGrafter"/>
</dbReference>
<evidence type="ECO:0000256" key="4">
    <source>
        <dbReference type="ARBA" id="ARBA00074799"/>
    </source>
</evidence>
<protein>
    <recommendedName>
        <fullName evidence="4">Nucleoside triphosphate pyrophosphohydrolase</fullName>
        <ecNumber evidence="3">3.6.1.8</ecNumber>
    </recommendedName>
</protein>
<dbReference type="CDD" id="cd11528">
    <property type="entry name" value="NTP-PPase_MazG_Nterm"/>
    <property type="match status" value="1"/>
</dbReference>
<dbReference type="Pfam" id="PF03819">
    <property type="entry name" value="MazG"/>
    <property type="match status" value="2"/>
</dbReference>
<dbReference type="GO" id="GO:0006950">
    <property type="term" value="P:response to stress"/>
    <property type="evidence" value="ECO:0007669"/>
    <property type="project" value="UniProtKB-ARBA"/>
</dbReference>
<proteinExistence type="inferred from homology"/>
<reference evidence="6 7" key="1">
    <citation type="submission" date="2019-06" db="EMBL/GenBank/DDBJ databases">
        <title>Genomic Encyclopedia of Type Strains, Phase IV (KMG-V): Genome sequencing to study the core and pangenomes of soil and plant-associated prokaryotes.</title>
        <authorList>
            <person name="Whitman W."/>
        </authorList>
    </citation>
    <scope>NUCLEOTIDE SEQUENCE [LARGE SCALE GENOMIC DNA]</scope>
    <source>
        <strain evidence="6 7">BR 11880</strain>
    </source>
</reference>
<dbReference type="AlphaFoldDB" id="A0A560F6I4"/>
<gene>
    <name evidence="6" type="ORF">FBZ89_11187</name>
</gene>
<dbReference type="EC" id="3.6.1.8" evidence="3"/>
<dbReference type="GO" id="GO:0047693">
    <property type="term" value="F:ATP diphosphatase activity"/>
    <property type="evidence" value="ECO:0007669"/>
    <property type="project" value="UniProtKB-EC"/>
</dbReference>
<evidence type="ECO:0000256" key="1">
    <source>
        <dbReference type="ARBA" id="ARBA00052141"/>
    </source>
</evidence>
<comment type="similarity">
    <text evidence="2">Belongs to the nucleoside triphosphate pyrophosphohydrolase family.</text>
</comment>
<dbReference type="NCBIfam" id="NF007113">
    <property type="entry name" value="PRK09562.1"/>
    <property type="match status" value="1"/>
</dbReference>
<dbReference type="PANTHER" id="PTHR30522:SF0">
    <property type="entry name" value="NUCLEOSIDE TRIPHOSPHATE PYROPHOSPHOHYDROLASE"/>
    <property type="match status" value="1"/>
</dbReference>
<dbReference type="Gene3D" id="1.10.287.1080">
    <property type="entry name" value="MazG-like"/>
    <property type="match status" value="2"/>
</dbReference>
<evidence type="ECO:0000256" key="3">
    <source>
        <dbReference type="ARBA" id="ARBA00066372"/>
    </source>
</evidence>
<evidence type="ECO:0000256" key="2">
    <source>
        <dbReference type="ARBA" id="ARBA00061115"/>
    </source>
</evidence>
<name>A0A560F6I4_9PROT</name>
<dbReference type="PANTHER" id="PTHR30522">
    <property type="entry name" value="NUCLEOSIDE TRIPHOSPHATE PYROPHOSPHOHYDROLASE"/>
    <property type="match status" value="1"/>
</dbReference>
<organism evidence="6 7">
    <name type="scientific">Nitrospirillum amazonense</name>
    <dbReference type="NCBI Taxonomy" id="28077"/>
    <lineage>
        <taxon>Bacteria</taxon>
        <taxon>Pseudomonadati</taxon>
        <taxon>Pseudomonadota</taxon>
        <taxon>Alphaproteobacteria</taxon>
        <taxon>Rhodospirillales</taxon>
        <taxon>Azospirillaceae</taxon>
        <taxon>Nitrospirillum</taxon>
    </lineage>
</organism>
<dbReference type="FunFam" id="1.10.287.1080:FF:000003">
    <property type="entry name" value="Nucleoside triphosphate pyrophosphohydrolase"/>
    <property type="match status" value="1"/>
</dbReference>
<comment type="caution">
    <text evidence="6">The sequence shown here is derived from an EMBL/GenBank/DDBJ whole genome shotgun (WGS) entry which is preliminary data.</text>
</comment>
<evidence type="ECO:0000313" key="6">
    <source>
        <dbReference type="EMBL" id="TWB17236.1"/>
    </source>
</evidence>
<dbReference type="RefSeq" id="WP_145751209.1">
    <property type="nucleotide sequence ID" value="NZ_VITN01000011.1"/>
</dbReference>
<feature type="domain" description="NTP pyrophosphohydrolase MazG-like" evidence="5">
    <location>
        <begin position="35"/>
        <end position="107"/>
    </location>
</feature>
<sequence>MTDRPSATAPIDRLLAIMARLRDPDGGCPWDLEQDFPTIAPHTIEEAYEVADAIEQGDMAALKEELGDLLFQVVFYAQMASERGLWNFNDITTALSDKMVRRHPHVFGEQVGAVADATDQVKNWEAQKAGERAAKAAASGAKASALDGVIGGLPALTRAVKLQKRAARVGFDWTQAKEILDKIEEEIGELRAEMEHAVPEKARMQDELGDLVFALANLARHIDIDPETALRGTNAKFERRFRQIEAWLAEGGRGPADATLEEMEALWQKAKGLERQSK</sequence>
<dbReference type="GO" id="GO:0046076">
    <property type="term" value="P:dTTP catabolic process"/>
    <property type="evidence" value="ECO:0007669"/>
    <property type="project" value="TreeGrafter"/>
</dbReference>
<evidence type="ECO:0000259" key="5">
    <source>
        <dbReference type="Pfam" id="PF03819"/>
    </source>
</evidence>
<dbReference type="InterPro" id="IPR004518">
    <property type="entry name" value="MazG-like_dom"/>
</dbReference>
<dbReference type="InterPro" id="IPR011551">
    <property type="entry name" value="NTP_PyrPHydrolase_MazG"/>
</dbReference>